<dbReference type="AlphaFoldDB" id="A0A085WR17"/>
<dbReference type="RefSeq" id="WP_044184811.1">
    <property type="nucleotide sequence ID" value="NZ_JMCB01000003.1"/>
</dbReference>
<dbReference type="SMART" id="SM00448">
    <property type="entry name" value="REC"/>
    <property type="match status" value="1"/>
</dbReference>
<dbReference type="Gene3D" id="3.40.50.2300">
    <property type="match status" value="1"/>
</dbReference>
<keyword evidence="1" id="KW-0597">Phosphoprotein</keyword>
<sequence>MHEFDQRPILLVEDNQDDEVLTLRAFRKSNIRNPVVVARDGAEALDYLFGRNAYAHRDLSVMPQVVLLDVHLPKLDGLEVLRHIREDERTRMLPVVILTSSNEERDLSDSYQLGVNSYVRKPVDVTSFFEAVRQLGMYWLVLNETSSRGGARQP</sequence>
<dbReference type="PANTHER" id="PTHR44520:SF1">
    <property type="entry name" value="TWO-COMPONENT SYSTEM REGULATORY PROTEIN"/>
    <property type="match status" value="1"/>
</dbReference>
<dbReference type="CDD" id="cd17557">
    <property type="entry name" value="REC_Rcp-like"/>
    <property type="match status" value="1"/>
</dbReference>
<dbReference type="STRING" id="394096.DB31_5172"/>
<dbReference type="GO" id="GO:0000160">
    <property type="term" value="P:phosphorelay signal transduction system"/>
    <property type="evidence" value="ECO:0007669"/>
    <property type="project" value="InterPro"/>
</dbReference>
<organism evidence="3 4">
    <name type="scientific">Hyalangium minutum</name>
    <dbReference type="NCBI Taxonomy" id="394096"/>
    <lineage>
        <taxon>Bacteria</taxon>
        <taxon>Pseudomonadati</taxon>
        <taxon>Myxococcota</taxon>
        <taxon>Myxococcia</taxon>
        <taxon>Myxococcales</taxon>
        <taxon>Cystobacterineae</taxon>
        <taxon>Archangiaceae</taxon>
        <taxon>Hyalangium</taxon>
    </lineage>
</organism>
<reference evidence="3 4" key="1">
    <citation type="submission" date="2014-04" db="EMBL/GenBank/DDBJ databases">
        <title>Genome assembly of Hyalangium minutum DSM 14724.</title>
        <authorList>
            <person name="Sharma G."/>
            <person name="Subramanian S."/>
        </authorList>
    </citation>
    <scope>NUCLEOTIDE SEQUENCE [LARGE SCALE GENOMIC DNA]</scope>
    <source>
        <strain evidence="3 4">DSM 14724</strain>
    </source>
</reference>
<dbReference type="Pfam" id="PF00072">
    <property type="entry name" value="Response_reg"/>
    <property type="match status" value="1"/>
</dbReference>
<dbReference type="PROSITE" id="PS50110">
    <property type="entry name" value="RESPONSE_REGULATORY"/>
    <property type="match status" value="1"/>
</dbReference>
<feature type="domain" description="Response regulatory" evidence="2">
    <location>
        <begin position="8"/>
        <end position="136"/>
    </location>
</feature>
<evidence type="ECO:0000256" key="1">
    <source>
        <dbReference type="PROSITE-ProRule" id="PRU00169"/>
    </source>
</evidence>
<gene>
    <name evidence="3" type="ORF">DB31_5172</name>
</gene>
<protein>
    <submittedName>
        <fullName evidence="3">Two-component system response regulator</fullName>
    </submittedName>
</protein>
<comment type="caution">
    <text evidence="3">The sequence shown here is derived from an EMBL/GenBank/DDBJ whole genome shotgun (WGS) entry which is preliminary data.</text>
</comment>
<dbReference type="EMBL" id="JMCB01000003">
    <property type="protein sequence ID" value="KFE70130.1"/>
    <property type="molecule type" value="Genomic_DNA"/>
</dbReference>
<keyword evidence="4" id="KW-1185">Reference proteome</keyword>
<dbReference type="InterPro" id="IPR001789">
    <property type="entry name" value="Sig_transdc_resp-reg_receiver"/>
</dbReference>
<evidence type="ECO:0000313" key="3">
    <source>
        <dbReference type="EMBL" id="KFE70130.1"/>
    </source>
</evidence>
<evidence type="ECO:0000259" key="2">
    <source>
        <dbReference type="PROSITE" id="PS50110"/>
    </source>
</evidence>
<dbReference type="OrthoDB" id="9793549at2"/>
<dbReference type="InterPro" id="IPR011006">
    <property type="entry name" value="CheY-like_superfamily"/>
</dbReference>
<name>A0A085WR17_9BACT</name>
<feature type="modified residue" description="4-aspartylphosphate" evidence="1">
    <location>
        <position position="69"/>
    </location>
</feature>
<dbReference type="Proteomes" id="UP000028725">
    <property type="component" value="Unassembled WGS sequence"/>
</dbReference>
<accession>A0A085WR17</accession>
<dbReference type="PANTHER" id="PTHR44520">
    <property type="entry name" value="RESPONSE REGULATOR RCP1-RELATED"/>
    <property type="match status" value="1"/>
</dbReference>
<dbReference type="PATRIC" id="fig|394096.3.peg.1654"/>
<dbReference type="SUPFAM" id="SSF52172">
    <property type="entry name" value="CheY-like"/>
    <property type="match status" value="1"/>
</dbReference>
<proteinExistence type="predicted"/>
<evidence type="ECO:0000313" key="4">
    <source>
        <dbReference type="Proteomes" id="UP000028725"/>
    </source>
</evidence>
<dbReference type="InterPro" id="IPR052893">
    <property type="entry name" value="TCS_response_regulator"/>
</dbReference>